<feature type="region of interest" description="Disordered" evidence="1">
    <location>
        <begin position="167"/>
        <end position="300"/>
    </location>
</feature>
<feature type="compositionally biased region" description="Basic and acidic residues" evidence="1">
    <location>
        <begin position="246"/>
        <end position="259"/>
    </location>
</feature>
<name>A0A238FDB2_9BASI</name>
<feature type="compositionally biased region" description="Low complexity" evidence="1">
    <location>
        <begin position="266"/>
        <end position="285"/>
    </location>
</feature>
<dbReference type="AlphaFoldDB" id="A0A238FDB2"/>
<evidence type="ECO:0000313" key="3">
    <source>
        <dbReference type="Proteomes" id="UP000198372"/>
    </source>
</evidence>
<protein>
    <submittedName>
        <fullName evidence="2">BQ2448_2755 protein</fullName>
    </submittedName>
</protein>
<dbReference type="OrthoDB" id="2537479at2759"/>
<reference evidence="3" key="1">
    <citation type="submission" date="2016-09" db="EMBL/GenBank/DDBJ databases">
        <authorList>
            <person name="Jeantristanb JTB J.-T."/>
            <person name="Ricardo R."/>
        </authorList>
    </citation>
    <scope>NUCLEOTIDE SEQUENCE [LARGE SCALE GENOMIC DNA]</scope>
</reference>
<dbReference type="Proteomes" id="UP000198372">
    <property type="component" value="Unassembled WGS sequence"/>
</dbReference>
<keyword evidence="3" id="KW-1185">Reference proteome</keyword>
<organism evidence="2 3">
    <name type="scientific">Microbotryum intermedium</name>
    <dbReference type="NCBI Taxonomy" id="269621"/>
    <lineage>
        <taxon>Eukaryota</taxon>
        <taxon>Fungi</taxon>
        <taxon>Dikarya</taxon>
        <taxon>Basidiomycota</taxon>
        <taxon>Pucciniomycotina</taxon>
        <taxon>Microbotryomycetes</taxon>
        <taxon>Microbotryales</taxon>
        <taxon>Microbotryaceae</taxon>
        <taxon>Microbotryum</taxon>
    </lineage>
</organism>
<feature type="compositionally biased region" description="Acidic residues" evidence="1">
    <location>
        <begin position="167"/>
        <end position="219"/>
    </location>
</feature>
<dbReference type="EMBL" id="FMSP01000007">
    <property type="protein sequence ID" value="SCV71167.1"/>
    <property type="molecule type" value="Genomic_DNA"/>
</dbReference>
<gene>
    <name evidence="2" type="ORF">BQ2448_2755</name>
</gene>
<accession>A0A238FDB2</accession>
<feature type="compositionally biased region" description="Low complexity" evidence="1">
    <location>
        <begin position="73"/>
        <end position="83"/>
    </location>
</feature>
<proteinExistence type="predicted"/>
<evidence type="ECO:0000313" key="2">
    <source>
        <dbReference type="EMBL" id="SCV71167.1"/>
    </source>
</evidence>
<feature type="compositionally biased region" description="Acidic residues" evidence="1">
    <location>
        <begin position="59"/>
        <end position="69"/>
    </location>
</feature>
<evidence type="ECO:0000256" key="1">
    <source>
        <dbReference type="SAM" id="MobiDB-lite"/>
    </source>
</evidence>
<sequence length="335" mass="37942">MPRPLFSDTFLAAQSAFEAQHLPAQLFETDWNATSKRVLDREQDSRMSLLDDIYPNQGDNDDDDIDEQEATPNDDQINSSSSSSPLLIQEIFLDPSSSEARAITLRGLTANLSPPLRVIVYCLSHAIKRQITRTRESVVDGPYVMLEVFGNKDKMLHSAVVDLRDYEDCEEQEPEDDDDDEDSEMDDENGDEDEDGFNYSIEEEEEDEEDEEEEEEEEREPNQPATTLATNEIELVDQELTPSSSSREETAWSGAREEGGWTIFERVAQPVPAMRPRPRAVTTRALSSEPEAHEQRGLGQGWAELARAQESSSAERRRSFEQAVNMIAMVDFPQE</sequence>
<feature type="region of interest" description="Disordered" evidence="1">
    <location>
        <begin position="48"/>
        <end position="83"/>
    </location>
</feature>